<keyword evidence="4 5" id="KW-0413">Isomerase</keyword>
<dbReference type="InterPro" id="IPR000380">
    <property type="entry name" value="Topo_IA"/>
</dbReference>
<evidence type="ECO:0000313" key="8">
    <source>
        <dbReference type="Proteomes" id="UP001163046"/>
    </source>
</evidence>
<keyword evidence="2 5" id="KW-0799">Topoisomerase</keyword>
<dbReference type="AlphaFoldDB" id="A0A9W9YJY5"/>
<keyword evidence="3 5" id="KW-0238">DNA-binding</keyword>
<dbReference type="PANTHER" id="PTHR11390">
    <property type="entry name" value="PROKARYOTIC DNA TOPOISOMERASE"/>
    <property type="match status" value="1"/>
</dbReference>
<evidence type="ECO:0000256" key="3">
    <source>
        <dbReference type="ARBA" id="ARBA00023125"/>
    </source>
</evidence>
<comment type="caution">
    <text evidence="7">The sequence shown here is derived from an EMBL/GenBank/DDBJ whole genome shotgun (WGS) entry which is preliminary data.</text>
</comment>
<dbReference type="InterPro" id="IPR023405">
    <property type="entry name" value="Topo_IA_core_domain"/>
</dbReference>
<dbReference type="GO" id="GO:0031422">
    <property type="term" value="C:RecQ family helicase-topoisomerase III complex"/>
    <property type="evidence" value="ECO:0007669"/>
    <property type="project" value="TreeGrafter"/>
</dbReference>
<dbReference type="SUPFAM" id="SSF56712">
    <property type="entry name" value="Prokaryotic type I DNA topoisomerase"/>
    <property type="match status" value="1"/>
</dbReference>
<comment type="similarity">
    <text evidence="1 5">Belongs to the type IA topoisomerase family.</text>
</comment>
<dbReference type="SMART" id="SM00493">
    <property type="entry name" value="TOPRIM"/>
    <property type="match status" value="1"/>
</dbReference>
<dbReference type="GO" id="GO:0003917">
    <property type="term" value="F:DNA topoisomerase type I (single strand cut, ATP-independent) activity"/>
    <property type="evidence" value="ECO:0007669"/>
    <property type="project" value="UniProtKB-EC"/>
</dbReference>
<evidence type="ECO:0000313" key="7">
    <source>
        <dbReference type="EMBL" id="KAJ7340487.1"/>
    </source>
</evidence>
<keyword evidence="8" id="KW-1185">Reference proteome</keyword>
<evidence type="ECO:0000256" key="5">
    <source>
        <dbReference type="RuleBase" id="RU362092"/>
    </source>
</evidence>
<dbReference type="OrthoDB" id="430051at2759"/>
<dbReference type="Pfam" id="PF01751">
    <property type="entry name" value="Toprim"/>
    <property type="match status" value="1"/>
</dbReference>
<sequence>MTFLPVLSKLSLLHRSSVNAHVRYSRELLVLFGSSRRLWQRGLIMRPLRILNVAEKNDAAKELSRIMSRGQSLRREGFSKFNKIYEFDYNILGSNAKMVMTSLSGHMMSLDFTASHQKWHSCAPVALFSAPVTKHVGENYLPIKRTLEREVRGCQVLIIWTDCDREGENIGFEVIDVCQSIRPNIRLYRAQGFLKSLLNQCQELPRTWLNLIHYSHKQWMLELSLTLE</sequence>
<proteinExistence type="inferred from homology"/>
<reference evidence="7" key="1">
    <citation type="submission" date="2023-01" db="EMBL/GenBank/DDBJ databases">
        <title>Genome assembly of the deep-sea coral Lophelia pertusa.</title>
        <authorList>
            <person name="Herrera S."/>
            <person name="Cordes E."/>
        </authorList>
    </citation>
    <scope>NUCLEOTIDE SEQUENCE</scope>
    <source>
        <strain evidence="7">USNM1676648</strain>
        <tissue evidence="7">Polyp</tissue>
    </source>
</reference>
<dbReference type="Gene3D" id="3.40.50.140">
    <property type="match status" value="1"/>
</dbReference>
<feature type="domain" description="Toprim" evidence="6">
    <location>
        <begin position="49"/>
        <end position="193"/>
    </location>
</feature>
<dbReference type="Proteomes" id="UP001163046">
    <property type="component" value="Unassembled WGS sequence"/>
</dbReference>
<protein>
    <recommendedName>
        <fullName evidence="5">DNA topoisomerase</fullName>
        <ecNumber evidence="5">5.6.2.1</ecNumber>
    </recommendedName>
</protein>
<dbReference type="EMBL" id="MU827778">
    <property type="protein sequence ID" value="KAJ7340487.1"/>
    <property type="molecule type" value="Genomic_DNA"/>
</dbReference>
<dbReference type="GO" id="GO:0006281">
    <property type="term" value="P:DNA repair"/>
    <property type="evidence" value="ECO:0007669"/>
    <property type="project" value="TreeGrafter"/>
</dbReference>
<dbReference type="GO" id="GO:0003677">
    <property type="term" value="F:DNA binding"/>
    <property type="evidence" value="ECO:0007669"/>
    <property type="project" value="UniProtKB-KW"/>
</dbReference>
<organism evidence="7 8">
    <name type="scientific">Desmophyllum pertusum</name>
    <dbReference type="NCBI Taxonomy" id="174260"/>
    <lineage>
        <taxon>Eukaryota</taxon>
        <taxon>Metazoa</taxon>
        <taxon>Cnidaria</taxon>
        <taxon>Anthozoa</taxon>
        <taxon>Hexacorallia</taxon>
        <taxon>Scleractinia</taxon>
        <taxon>Caryophylliina</taxon>
        <taxon>Caryophylliidae</taxon>
        <taxon>Desmophyllum</taxon>
    </lineage>
</organism>
<evidence type="ECO:0000256" key="4">
    <source>
        <dbReference type="ARBA" id="ARBA00023235"/>
    </source>
</evidence>
<dbReference type="FunFam" id="3.40.50.140:FF:000003">
    <property type="entry name" value="DNA topoisomerase"/>
    <property type="match status" value="1"/>
</dbReference>
<dbReference type="PROSITE" id="PS50880">
    <property type="entry name" value="TOPRIM"/>
    <property type="match status" value="1"/>
</dbReference>
<dbReference type="GO" id="GO:0005634">
    <property type="term" value="C:nucleus"/>
    <property type="evidence" value="ECO:0007669"/>
    <property type="project" value="TreeGrafter"/>
</dbReference>
<comment type="catalytic activity">
    <reaction evidence="5">
        <text>ATP-independent breakage of single-stranded DNA, followed by passage and rejoining.</text>
        <dbReference type="EC" id="5.6.2.1"/>
    </reaction>
</comment>
<dbReference type="GO" id="GO:0006310">
    <property type="term" value="P:DNA recombination"/>
    <property type="evidence" value="ECO:0007669"/>
    <property type="project" value="TreeGrafter"/>
</dbReference>
<comment type="function">
    <text evidence="5">Introduces a single-strand break via transesterification at a target site in duplex DNA. Releases the supercoiling and torsional tension of DNA introduced during the DNA replication and transcription by transiently cleaving and rejoining one strand of the DNA duplex. The scissile phosphodiester is attacked by the catalytic tyrosine of the enzyme, resulting in the formation of a DNA-(5'-phosphotyrosyl)-enzyme intermediate and the expulsion of a 3'-OH DNA strand.</text>
</comment>
<accession>A0A9W9YJY5</accession>
<dbReference type="InterPro" id="IPR034144">
    <property type="entry name" value="TOPRIM_TopoIII"/>
</dbReference>
<dbReference type="CDD" id="cd03362">
    <property type="entry name" value="TOPRIM_TopoIA_TopoIII"/>
    <property type="match status" value="1"/>
</dbReference>
<evidence type="ECO:0000259" key="6">
    <source>
        <dbReference type="PROSITE" id="PS50880"/>
    </source>
</evidence>
<dbReference type="PANTHER" id="PTHR11390:SF21">
    <property type="entry name" value="DNA TOPOISOMERASE 3-ALPHA"/>
    <property type="match status" value="1"/>
</dbReference>
<evidence type="ECO:0000256" key="2">
    <source>
        <dbReference type="ARBA" id="ARBA00023029"/>
    </source>
</evidence>
<gene>
    <name evidence="7" type="primary">TOP3ALPHA</name>
    <name evidence="7" type="ORF">OS493_003237</name>
</gene>
<dbReference type="InterPro" id="IPR006171">
    <property type="entry name" value="TOPRIM_dom"/>
</dbReference>
<dbReference type="GO" id="GO:0006265">
    <property type="term" value="P:DNA topological change"/>
    <property type="evidence" value="ECO:0007669"/>
    <property type="project" value="InterPro"/>
</dbReference>
<dbReference type="EC" id="5.6.2.1" evidence="5"/>
<evidence type="ECO:0000256" key="1">
    <source>
        <dbReference type="ARBA" id="ARBA00009446"/>
    </source>
</evidence>
<name>A0A9W9YJY5_9CNID</name>